<proteinExistence type="predicted"/>
<reference evidence="1 2" key="1">
    <citation type="submission" date="2024-09" db="EMBL/GenBank/DDBJ databases">
        <title>Floridaenema gen nov. (Aerosakkonemataceae, Aerosakkonematales ord. nov., Cyanobacteria) from benthic tropical and subtropical fresh waters, with the description of four new species.</title>
        <authorList>
            <person name="Moretto J.A."/>
            <person name="Berthold D.E."/>
            <person name="Lefler F.W."/>
            <person name="Huang I.-S."/>
            <person name="Laughinghouse H. IV."/>
        </authorList>
    </citation>
    <scope>NUCLEOTIDE SEQUENCE [LARGE SCALE GENOMIC DNA]</scope>
    <source>
        <strain evidence="1 2">BLCC-F46</strain>
    </source>
</reference>
<organism evidence="1 2">
    <name type="scientific">Floridaenema aerugineum BLCC-F46</name>
    <dbReference type="NCBI Taxonomy" id="3153654"/>
    <lineage>
        <taxon>Bacteria</taxon>
        <taxon>Bacillati</taxon>
        <taxon>Cyanobacteriota</taxon>
        <taxon>Cyanophyceae</taxon>
        <taxon>Oscillatoriophycideae</taxon>
        <taxon>Aerosakkonematales</taxon>
        <taxon>Aerosakkonemataceae</taxon>
        <taxon>Floridanema</taxon>
        <taxon>Floridanema aerugineum</taxon>
    </lineage>
</organism>
<evidence type="ECO:0000313" key="2">
    <source>
        <dbReference type="Proteomes" id="UP001576774"/>
    </source>
</evidence>
<sequence>MNPLLKNYCVSVEFPDVSGAEHLEMLQIRDRLAEIESQLTDEEKTLLTKADRQLVDNANAFYQELSHFVNLIERRKAEIISPQRWWWYLDAIQFVKGFLASDYPAAVWVRESHSPLAVRVQQRLETEGLPQIAAYLEQCLSISHENRIDAAQNILVGSLAVADNNRDVSDNNDAIELLDLAESLLEKLAEIIQNHR</sequence>
<protein>
    <submittedName>
        <fullName evidence="1">Uncharacterized protein</fullName>
    </submittedName>
</protein>
<dbReference type="RefSeq" id="WP_413269310.1">
    <property type="nucleotide sequence ID" value="NZ_JBHFNQ010000041.1"/>
</dbReference>
<dbReference type="Proteomes" id="UP001576774">
    <property type="component" value="Unassembled WGS sequence"/>
</dbReference>
<gene>
    <name evidence="1" type="ORF">ACE1CC_04690</name>
</gene>
<name>A0ABV4X070_9CYAN</name>
<evidence type="ECO:0000313" key="1">
    <source>
        <dbReference type="EMBL" id="MFB2876170.1"/>
    </source>
</evidence>
<comment type="caution">
    <text evidence="1">The sequence shown here is derived from an EMBL/GenBank/DDBJ whole genome shotgun (WGS) entry which is preliminary data.</text>
</comment>
<accession>A0ABV4X070</accession>
<keyword evidence="2" id="KW-1185">Reference proteome</keyword>
<dbReference type="EMBL" id="JBHFNQ010000041">
    <property type="protein sequence ID" value="MFB2876170.1"/>
    <property type="molecule type" value="Genomic_DNA"/>
</dbReference>